<dbReference type="GO" id="GO:0042597">
    <property type="term" value="C:periplasmic space"/>
    <property type="evidence" value="ECO:0007669"/>
    <property type="project" value="UniProtKB-SubCell"/>
</dbReference>
<dbReference type="OrthoDB" id="4393730at2"/>
<sequence length="422" mass="46942">MKLKSLAVICSALCMSSNVLAKTEVNFWYSGGVKPQEIMTKMIEEFNGSQDEYVIKPALQGNYAETYQKLQAGMASKTAPEFVLLDSAQAEAMASRGLVRDVRPYLDDDFNFSDFLGAFREQVTYSDGTVYGLPAYGTTQIFYYDRQVLADAGFTEQDLSTWQGVAKVASAVTRRDTDGNTSFYGWEPMWGHNNMIDAAFSNGAQIISDDGKTVLIDSPEWVEVWESFRQWIHEDNIMRIHYGGQGWEYWYKTIDDVMKGRALGYTGSSGDQGDLDFTRLAATMQPGWGSHPAAPQAGAQIFVMPKGTDEQAAQGAFEFMRFYTSAENTARWSMYTGYIPVRASAERVAAYQAYTRDNPQALVPLKQAGIASKDFHDPTNGKILDALNIAADKVQIENIPAEKALKDAARRAQRALDRANRS</sequence>
<reference evidence="4 5" key="1">
    <citation type="submission" date="2017-08" db="EMBL/GenBank/DDBJ databases">
        <title>A Genome Sequence of Oceanimonas doudoroffii ATCC 27123T.</title>
        <authorList>
            <person name="Brennan M.A."/>
            <person name="Maclea K.S."/>
            <person name="Mcclelland W.D."/>
            <person name="Trachtenberg A.M."/>
        </authorList>
    </citation>
    <scope>NUCLEOTIDE SEQUENCE [LARGE SCALE GENOMIC DNA]</scope>
    <source>
        <strain evidence="4 5">ATCC 27123</strain>
    </source>
</reference>
<keyword evidence="3" id="KW-0732">Signal</keyword>
<comment type="subcellular location">
    <subcellularLocation>
        <location evidence="1">Periplasm</location>
    </subcellularLocation>
</comment>
<gene>
    <name evidence="4" type="ORF">B6S08_16220</name>
</gene>
<protein>
    <submittedName>
        <fullName evidence="4">ABC transporter substrate-binding protein</fullName>
    </submittedName>
</protein>
<name>A0A233RBI5_9GAMM</name>
<dbReference type="SUPFAM" id="SSF53850">
    <property type="entry name" value="Periplasmic binding protein-like II"/>
    <property type="match status" value="1"/>
</dbReference>
<dbReference type="PANTHER" id="PTHR43649">
    <property type="entry name" value="ARABINOSE-BINDING PROTEIN-RELATED"/>
    <property type="match status" value="1"/>
</dbReference>
<comment type="similarity">
    <text evidence="2">Belongs to the bacterial solute-binding protein 1 family.</text>
</comment>
<evidence type="ECO:0000256" key="1">
    <source>
        <dbReference type="ARBA" id="ARBA00004418"/>
    </source>
</evidence>
<accession>A0A233RBI5</accession>
<dbReference type="Gene3D" id="3.40.190.10">
    <property type="entry name" value="Periplasmic binding protein-like II"/>
    <property type="match status" value="1"/>
</dbReference>
<dbReference type="InterPro" id="IPR050490">
    <property type="entry name" value="Bact_solute-bd_prot1"/>
</dbReference>
<dbReference type="AlphaFoldDB" id="A0A233RBI5"/>
<feature type="chain" id="PRO_5012872959" evidence="3">
    <location>
        <begin position="22"/>
        <end position="422"/>
    </location>
</feature>
<dbReference type="PANTHER" id="PTHR43649:SF12">
    <property type="entry name" value="DIACETYLCHITOBIOSE BINDING PROTEIN DASA"/>
    <property type="match status" value="1"/>
</dbReference>
<comment type="caution">
    <text evidence="4">The sequence shown here is derived from an EMBL/GenBank/DDBJ whole genome shotgun (WGS) entry which is preliminary data.</text>
</comment>
<dbReference type="InterPro" id="IPR006059">
    <property type="entry name" value="SBP"/>
</dbReference>
<dbReference type="Proteomes" id="UP000242757">
    <property type="component" value="Unassembled WGS sequence"/>
</dbReference>
<evidence type="ECO:0000256" key="2">
    <source>
        <dbReference type="ARBA" id="ARBA00008520"/>
    </source>
</evidence>
<feature type="signal peptide" evidence="3">
    <location>
        <begin position="1"/>
        <end position="21"/>
    </location>
</feature>
<evidence type="ECO:0000256" key="3">
    <source>
        <dbReference type="SAM" id="SignalP"/>
    </source>
</evidence>
<keyword evidence="5" id="KW-1185">Reference proteome</keyword>
<dbReference type="Pfam" id="PF13416">
    <property type="entry name" value="SBP_bac_8"/>
    <property type="match status" value="1"/>
</dbReference>
<proteinExistence type="inferred from homology"/>
<evidence type="ECO:0000313" key="5">
    <source>
        <dbReference type="Proteomes" id="UP000242757"/>
    </source>
</evidence>
<dbReference type="EMBL" id="NBIM01000008">
    <property type="protein sequence ID" value="OXY80749.1"/>
    <property type="molecule type" value="Genomic_DNA"/>
</dbReference>
<evidence type="ECO:0000313" key="4">
    <source>
        <dbReference type="EMBL" id="OXY80749.1"/>
    </source>
</evidence>
<organism evidence="4 5">
    <name type="scientific">Oceanimonas doudoroffii</name>
    <dbReference type="NCBI Taxonomy" id="84158"/>
    <lineage>
        <taxon>Bacteria</taxon>
        <taxon>Pseudomonadati</taxon>
        <taxon>Pseudomonadota</taxon>
        <taxon>Gammaproteobacteria</taxon>
        <taxon>Aeromonadales</taxon>
        <taxon>Aeromonadaceae</taxon>
        <taxon>Oceanimonas</taxon>
    </lineage>
</organism>